<dbReference type="Pfam" id="PF00588">
    <property type="entry name" value="SpoU_methylase"/>
    <property type="match status" value="1"/>
</dbReference>
<comment type="similarity">
    <text evidence="1">Belongs to the class IV-like SAM-binding methyltransferase superfamily. RNA methyltransferase TrmH family.</text>
</comment>
<keyword evidence="3" id="KW-0808">Transferase</keyword>
<evidence type="ECO:0000313" key="7">
    <source>
        <dbReference type="Proteomes" id="UP001574170"/>
    </source>
</evidence>
<evidence type="ECO:0000256" key="3">
    <source>
        <dbReference type="ARBA" id="ARBA00022679"/>
    </source>
</evidence>
<dbReference type="Proteomes" id="UP001574170">
    <property type="component" value="Unassembled WGS sequence"/>
</dbReference>
<feature type="domain" description="MRM3-like substrate binding" evidence="5">
    <location>
        <begin position="5"/>
        <end position="83"/>
    </location>
</feature>
<reference evidence="6 7" key="1">
    <citation type="submission" date="2024-04" db="EMBL/GenBank/DDBJ databases">
        <title>New Clade of Flavobacterium.</title>
        <authorList>
            <person name="Matos L."/>
            <person name="Proenca D.N."/>
            <person name="Fransisco R.M."/>
            <person name="Chung A.P."/>
            <person name="Maccario L."/>
            <person name="Sorensen S.J."/>
            <person name="Morais P.V."/>
        </authorList>
    </citation>
    <scope>NUCLEOTIDE SEQUENCE [LARGE SCALE GENOMIC DNA]</scope>
    <source>
        <strain evidence="6 7">FBOR7N2.3</strain>
    </source>
</reference>
<keyword evidence="2 6" id="KW-0489">Methyltransferase</keyword>
<dbReference type="Pfam" id="PF22435">
    <property type="entry name" value="MRM3-like_sub_bind"/>
    <property type="match status" value="1"/>
</dbReference>
<dbReference type="PANTHER" id="PTHR43191:SF2">
    <property type="entry name" value="RRNA METHYLTRANSFERASE 3, MITOCHONDRIAL"/>
    <property type="match status" value="1"/>
</dbReference>
<dbReference type="InterPro" id="IPR053888">
    <property type="entry name" value="MRM3-like_sub_bind"/>
</dbReference>
<dbReference type="Gene3D" id="3.40.1280.10">
    <property type="match status" value="1"/>
</dbReference>
<sequence length="243" mass="27371">MVSRNQIKLITSLQQKKYRIINQLFFAEGVKVIQELLRSNFELEHLYTTQYDFEAVLENKKSLIHENDLKKISALTTPNSCLAVFKIPEEKPILESGLIIALDDVRDPGNIGTILRLCDWFGIKQVICSKETVDIYNPKVVQATMGSITRVNVSYVDLIEYISQTKLPVFGTFMDGDNIYKKTLPQEAIIVMGNEANGISEGIEEIIQSRLSIPRFGDLQQAESLNVATATGIILSEFKRNLA</sequence>
<evidence type="ECO:0000259" key="5">
    <source>
        <dbReference type="Pfam" id="PF22435"/>
    </source>
</evidence>
<dbReference type="InterPro" id="IPR029064">
    <property type="entry name" value="Ribosomal_eL30-like_sf"/>
</dbReference>
<dbReference type="InterPro" id="IPR051259">
    <property type="entry name" value="rRNA_Methyltransferase"/>
</dbReference>
<proteinExistence type="inferred from homology"/>
<dbReference type="SUPFAM" id="SSF75217">
    <property type="entry name" value="alpha/beta knot"/>
    <property type="match status" value="1"/>
</dbReference>
<evidence type="ECO:0000259" key="4">
    <source>
        <dbReference type="Pfam" id="PF00588"/>
    </source>
</evidence>
<dbReference type="SUPFAM" id="SSF55315">
    <property type="entry name" value="L30e-like"/>
    <property type="match status" value="1"/>
</dbReference>
<organism evidence="6 7">
    <name type="scientific">Flavobacterium magnesitis</name>
    <dbReference type="NCBI Taxonomy" id="3138077"/>
    <lineage>
        <taxon>Bacteria</taxon>
        <taxon>Pseudomonadati</taxon>
        <taxon>Bacteroidota</taxon>
        <taxon>Flavobacteriia</taxon>
        <taxon>Flavobacteriales</taxon>
        <taxon>Flavobacteriaceae</taxon>
        <taxon>Flavobacterium</taxon>
    </lineage>
</organism>
<gene>
    <name evidence="6" type="ORF">AAGV33_01090</name>
</gene>
<name>A0ABV4TG26_9FLAO</name>
<dbReference type="InterPro" id="IPR029028">
    <property type="entry name" value="Alpha/beta_knot_MTases"/>
</dbReference>
<dbReference type="Gene3D" id="3.30.1330.30">
    <property type="match status" value="1"/>
</dbReference>
<dbReference type="RefSeq" id="WP_373390055.1">
    <property type="nucleotide sequence ID" value="NZ_JBCFQJ010000001.1"/>
</dbReference>
<dbReference type="GO" id="GO:0032259">
    <property type="term" value="P:methylation"/>
    <property type="evidence" value="ECO:0007669"/>
    <property type="project" value="UniProtKB-KW"/>
</dbReference>
<dbReference type="GO" id="GO:0008168">
    <property type="term" value="F:methyltransferase activity"/>
    <property type="evidence" value="ECO:0007669"/>
    <property type="project" value="UniProtKB-KW"/>
</dbReference>
<accession>A0ABV4TG26</accession>
<dbReference type="CDD" id="cd18109">
    <property type="entry name" value="SpoU-like_RNA-MTase"/>
    <property type="match status" value="1"/>
</dbReference>
<dbReference type="EMBL" id="JBCFQK010000001">
    <property type="protein sequence ID" value="MFA9192983.1"/>
    <property type="molecule type" value="Genomic_DNA"/>
</dbReference>
<dbReference type="InterPro" id="IPR029026">
    <property type="entry name" value="tRNA_m1G_MTases_N"/>
</dbReference>
<feature type="domain" description="tRNA/rRNA methyltransferase SpoU type" evidence="4">
    <location>
        <begin position="98"/>
        <end position="235"/>
    </location>
</feature>
<dbReference type="PANTHER" id="PTHR43191">
    <property type="entry name" value="RRNA METHYLTRANSFERASE 3"/>
    <property type="match status" value="1"/>
</dbReference>
<evidence type="ECO:0000256" key="1">
    <source>
        <dbReference type="ARBA" id="ARBA00007228"/>
    </source>
</evidence>
<protein>
    <submittedName>
        <fullName evidence="6">RNA methyltransferase</fullName>
    </submittedName>
</protein>
<evidence type="ECO:0000313" key="6">
    <source>
        <dbReference type="EMBL" id="MFA9192983.1"/>
    </source>
</evidence>
<evidence type="ECO:0000256" key="2">
    <source>
        <dbReference type="ARBA" id="ARBA00022603"/>
    </source>
</evidence>
<dbReference type="InterPro" id="IPR001537">
    <property type="entry name" value="SpoU_MeTrfase"/>
</dbReference>
<comment type="caution">
    <text evidence="6">The sequence shown here is derived from an EMBL/GenBank/DDBJ whole genome shotgun (WGS) entry which is preliminary data.</text>
</comment>
<keyword evidence="7" id="KW-1185">Reference proteome</keyword>